<feature type="repeat" description="ANK" evidence="2">
    <location>
        <begin position="942"/>
        <end position="974"/>
    </location>
</feature>
<dbReference type="GeneID" id="59336400"/>
<dbReference type="RefSeq" id="XP_037156207.1">
    <property type="nucleotide sequence ID" value="XM_037298871.1"/>
</dbReference>
<feature type="coiled-coil region" evidence="3">
    <location>
        <begin position="348"/>
        <end position="378"/>
    </location>
</feature>
<dbReference type="EMBL" id="JACCJB010000004">
    <property type="protein sequence ID" value="KAF6228273.1"/>
    <property type="molecule type" value="Genomic_DNA"/>
</dbReference>
<feature type="repeat" description="ANK" evidence="2">
    <location>
        <begin position="876"/>
        <end position="908"/>
    </location>
</feature>
<evidence type="ECO:0000313" key="7">
    <source>
        <dbReference type="EMBL" id="KAF6228273.1"/>
    </source>
</evidence>
<evidence type="ECO:0000256" key="3">
    <source>
        <dbReference type="SAM" id="Coils"/>
    </source>
</evidence>
<feature type="domain" description="GPI inositol-deacylase winged helix" evidence="5">
    <location>
        <begin position="469"/>
        <end position="542"/>
    </location>
</feature>
<feature type="repeat" description="ANK" evidence="2">
    <location>
        <begin position="909"/>
        <end position="941"/>
    </location>
</feature>
<accession>A0A8H6FHP2</accession>
<evidence type="ECO:0000259" key="6">
    <source>
        <dbReference type="Pfam" id="PF24883"/>
    </source>
</evidence>
<dbReference type="Gene3D" id="3.40.50.300">
    <property type="entry name" value="P-loop containing nucleotide triphosphate hydrolases"/>
    <property type="match status" value="1"/>
</dbReference>
<proteinExistence type="predicted"/>
<dbReference type="Pfam" id="PF22939">
    <property type="entry name" value="WHD_GPIID"/>
    <property type="match status" value="1"/>
</dbReference>
<evidence type="ECO:0000313" key="8">
    <source>
        <dbReference type="Proteomes" id="UP000593566"/>
    </source>
</evidence>
<protein>
    <recommendedName>
        <fullName evidence="9">Ankyrin repeat protein</fullName>
    </recommendedName>
</protein>
<feature type="repeat" description="ANK" evidence="2">
    <location>
        <begin position="770"/>
        <end position="802"/>
    </location>
</feature>
<dbReference type="Pfam" id="PF12796">
    <property type="entry name" value="Ank_2"/>
    <property type="match status" value="3"/>
</dbReference>
<keyword evidence="1" id="KW-0677">Repeat</keyword>
<sequence length="1300" mass="145081">MEVIGAAATILQVADVALRTTHALIEYTRNTQNASSDRKALAEEVQSLSGLLERLRARAETSLPDDKWLGQRIDLVQQFARAYDDLATTLKINVNTKQPEKESRVKTMQTIARWSFTKSEIYSMLERITRLQLYANTLLLDEQYSHVERIDTRQEIAQERKQRSIIMGWLTPLQVTTAHENISKRPEQGSGRWFLTSSKFRSWQLGAYKLLWCPGIPGAGKTVMASIVVEHIRRQRTKKEILSKEVGVAMMYLKYTDHHQTVENILGSFLAQLAQDHEPLLPFLRDLYERHRAYRTSPTLSDLSIALSDVSNLYKRIYVVLDALDECTDDVRWELIEKLREIEPRVHLLVTSRDLDSIEEELQDFERLEIKANKADLELFIDHHIQKNKNLRKIVQKSPTLSEDIKVAVVTTAEDMFLLARLHVESLGSAAALSIKHVRMKLQSLPTTLTATYDEAMQRIEAQDPDHTSIALRTLAWISYAFRSLSLGELQHALAIEPESTRLDEEDIMDGNSITALCAGLVVIDQGTNTVTLVHYTASKYFEDVRAYRFPGFHATITLSCATYLALSALGNSSIWAIVRQHPLACYAAQYMGDHARHNPEDALEPSILEVIGRLLSHPDKRKPLISLLDGLDLIRSGFYSGEMPQNVSETTEIAGESTAANAMSPSGEKQESAKHIAMGVAEVDVSSTSRRSVFSTAATLSNVSELVHVTSEEFSRVDLEAESLLWQSRASVNRMPEVTALHLAASMGLARVASLLIRESGDIDAVDDTGKTALALAMERGFERAVEFLINSGASVDLGSGHGQGIFLLVTERNWDTVAGIIAHKTRSKYDPDVGCDLRQNAARFLLAAYDGNHQEISSLIKEAGLGLDVRDSDVGATALFIAVERKHIPVAEILLSSGIDVNSKDSVGQTSLHRATHCGHDEMIRFLTKYDADIDCQNDDGRTPWSANIRGNNETVLKLLLDAGADPSTKGHQGVSELYIAAQNGETQLVKLMLDSGTDSSIRTQFDWAPLHWAAYYGHVDCVRLLIQAGAELSPVSDQDASPLDLAIRANQIEIVDILTRAGAKESRDIQTLSKISEEVDNTESTPRNAKSASDSSTKTSLTFDKPVQQGLLVGQFIYPSTSLKQKGFIYQLSQPLDTLSTFLSIRTAQRRADMVEYPIGPEGYDSTHILYDIWRRTVDYQRLQLRGGTQSSFSGVIDMQRDWTGGWKVRHNHDGESEYLFRTTPDWSRMKEEGCRWMTEEGKLLARTGVEDVTPTLCFEHGLQRGMQDVLVSCWVGKLWSEMVAIPRKGEEKASQA</sequence>
<dbReference type="Proteomes" id="UP000593566">
    <property type="component" value="Unassembled WGS sequence"/>
</dbReference>
<dbReference type="InterPro" id="IPR056884">
    <property type="entry name" value="NPHP3-like_N"/>
</dbReference>
<feature type="region of interest" description="Disordered" evidence="4">
    <location>
        <begin position="1077"/>
        <end position="1103"/>
    </location>
</feature>
<dbReference type="SUPFAM" id="SSF52540">
    <property type="entry name" value="P-loop containing nucleoside triphosphate hydrolases"/>
    <property type="match status" value="1"/>
</dbReference>
<name>A0A8H6FHP2_9LECA</name>
<dbReference type="InterPro" id="IPR002110">
    <property type="entry name" value="Ankyrin_rpt"/>
</dbReference>
<dbReference type="PROSITE" id="PS50088">
    <property type="entry name" value="ANK_REPEAT"/>
    <property type="match status" value="7"/>
</dbReference>
<dbReference type="Gene3D" id="1.25.40.20">
    <property type="entry name" value="Ankyrin repeat-containing domain"/>
    <property type="match status" value="2"/>
</dbReference>
<evidence type="ECO:0000256" key="1">
    <source>
        <dbReference type="ARBA" id="ARBA00022737"/>
    </source>
</evidence>
<comment type="caution">
    <text evidence="7">The sequence shown here is derived from an EMBL/GenBank/DDBJ whole genome shotgun (WGS) entry which is preliminary data.</text>
</comment>
<feature type="repeat" description="ANK" evidence="2">
    <location>
        <begin position="975"/>
        <end position="1007"/>
    </location>
</feature>
<evidence type="ECO:0000256" key="2">
    <source>
        <dbReference type="PROSITE-ProRule" id="PRU00023"/>
    </source>
</evidence>
<dbReference type="SMART" id="SM00248">
    <property type="entry name" value="ANK"/>
    <property type="match status" value="8"/>
</dbReference>
<reference evidence="7 8" key="1">
    <citation type="journal article" date="2020" name="Genomics">
        <title>Complete, high-quality genomes from long-read metagenomic sequencing of two wolf lichen thalli reveals enigmatic genome architecture.</title>
        <authorList>
            <person name="McKenzie S.K."/>
            <person name="Walston R.F."/>
            <person name="Allen J.L."/>
        </authorList>
    </citation>
    <scope>NUCLEOTIDE SEQUENCE [LARGE SCALE GENOMIC DNA]</scope>
    <source>
        <strain evidence="7">WasteWater1</strain>
    </source>
</reference>
<dbReference type="PRINTS" id="PR01415">
    <property type="entry name" value="ANKYRIN"/>
</dbReference>
<dbReference type="PROSITE" id="PS50297">
    <property type="entry name" value="ANK_REP_REGION"/>
    <property type="match status" value="6"/>
</dbReference>
<organism evidence="7 8">
    <name type="scientific">Letharia lupina</name>
    <dbReference type="NCBI Taxonomy" id="560253"/>
    <lineage>
        <taxon>Eukaryota</taxon>
        <taxon>Fungi</taxon>
        <taxon>Dikarya</taxon>
        <taxon>Ascomycota</taxon>
        <taxon>Pezizomycotina</taxon>
        <taxon>Lecanoromycetes</taxon>
        <taxon>OSLEUM clade</taxon>
        <taxon>Lecanoromycetidae</taxon>
        <taxon>Lecanorales</taxon>
        <taxon>Lecanorineae</taxon>
        <taxon>Parmeliaceae</taxon>
        <taxon>Letharia</taxon>
    </lineage>
</organism>
<feature type="repeat" description="ANK" evidence="2">
    <location>
        <begin position="737"/>
        <end position="769"/>
    </location>
</feature>
<gene>
    <name evidence="7" type="ORF">HO133_008003</name>
</gene>
<dbReference type="Pfam" id="PF24883">
    <property type="entry name" value="NPHP3_N"/>
    <property type="match status" value="1"/>
</dbReference>
<dbReference type="PANTHER" id="PTHR10039">
    <property type="entry name" value="AMELOGENIN"/>
    <property type="match status" value="1"/>
</dbReference>
<feature type="compositionally biased region" description="Low complexity" evidence="4">
    <location>
        <begin position="1092"/>
        <end position="1103"/>
    </location>
</feature>
<dbReference type="InterPro" id="IPR036770">
    <property type="entry name" value="Ankyrin_rpt-contain_sf"/>
</dbReference>
<dbReference type="SUPFAM" id="SSF48403">
    <property type="entry name" value="Ankyrin repeat"/>
    <property type="match status" value="1"/>
</dbReference>
<keyword evidence="8" id="KW-1185">Reference proteome</keyword>
<evidence type="ECO:0000256" key="4">
    <source>
        <dbReference type="SAM" id="MobiDB-lite"/>
    </source>
</evidence>
<dbReference type="InterPro" id="IPR027417">
    <property type="entry name" value="P-loop_NTPase"/>
</dbReference>
<feature type="domain" description="Nephrocystin 3-like N-terminal" evidence="6">
    <location>
        <begin position="189"/>
        <end position="353"/>
    </location>
</feature>
<feature type="repeat" description="ANK" evidence="2">
    <location>
        <begin position="1008"/>
        <end position="1040"/>
    </location>
</feature>
<evidence type="ECO:0008006" key="9">
    <source>
        <dbReference type="Google" id="ProtNLM"/>
    </source>
</evidence>
<evidence type="ECO:0000259" key="5">
    <source>
        <dbReference type="Pfam" id="PF22939"/>
    </source>
</evidence>
<keyword evidence="2" id="KW-0040">ANK repeat</keyword>
<keyword evidence="3" id="KW-0175">Coiled coil</keyword>
<dbReference type="PANTHER" id="PTHR10039:SF15">
    <property type="entry name" value="NACHT DOMAIN-CONTAINING PROTEIN"/>
    <property type="match status" value="1"/>
</dbReference>
<dbReference type="InterPro" id="IPR054471">
    <property type="entry name" value="GPIID_WHD"/>
</dbReference>